<evidence type="ECO:0000313" key="2">
    <source>
        <dbReference type="Proteomes" id="UP000315423"/>
    </source>
</evidence>
<organism evidence="1 2">
    <name type="scientific">Candidatus Methanomarinus sp</name>
    <dbReference type="NCBI Taxonomy" id="3386244"/>
    <lineage>
        <taxon>Archaea</taxon>
        <taxon>Methanobacteriati</taxon>
        <taxon>Methanobacteriota</taxon>
        <taxon>Stenosarchaea group</taxon>
        <taxon>Methanomicrobia</taxon>
        <taxon>Methanosarcinales</taxon>
        <taxon>ANME-2 cluster</taxon>
        <taxon>Candidatus Methanocomedenaceae</taxon>
        <taxon>Candidatus Methanomarinus</taxon>
    </lineage>
</organism>
<reference evidence="1" key="1">
    <citation type="submission" date="2018-09" db="EMBL/GenBank/DDBJ databases">
        <title>A genomic encyclopedia of anaerobic methanotrophic archaea.</title>
        <authorList>
            <person name="Skennerton C.T."/>
            <person name="Chadwick G.L."/>
            <person name="Laso-Perez R."/>
            <person name="Leu A.O."/>
            <person name="Speth D.R."/>
            <person name="Yu H."/>
            <person name="Morgan-Lang C."/>
            <person name="Hatzenpichler R."/>
            <person name="Goudeau D."/>
            <person name="Malmstrom R."/>
            <person name="Woyke T."/>
            <person name="Hallam S."/>
            <person name="Tyson G.W."/>
            <person name="Wegener G."/>
            <person name="Boetius A."/>
            <person name="Orphan V.J."/>
        </authorList>
    </citation>
    <scope>NUCLEOTIDE SEQUENCE</scope>
    <source>
        <strain evidence="1">CONS3730D10UFb2</strain>
    </source>
</reference>
<name>A0AC61SA15_9EURY</name>
<accession>A0AC61SA15</accession>
<evidence type="ECO:0000313" key="1">
    <source>
        <dbReference type="EMBL" id="TKY91516.1"/>
    </source>
</evidence>
<keyword evidence="1" id="KW-0547">Nucleotide-binding</keyword>
<keyword evidence="1" id="KW-0067">ATP-binding</keyword>
<proteinExistence type="predicted"/>
<sequence>MIEIQDLSKNFNEKTVLNGLNFQVREGEIFGYLGPNGAGKTTTMRIILGLLRPTSGKAMVFGGDLVSNDELRRKVGILLDNDGLYDGLSAYENLDYYAQLYNVPDREEKINNLLDFAGLIKRKDDKAGTFSRGMKRKLGLARAIIHDPEFLFLDEPSSGLDPEAQRMVRDLILHLAKEKRTIFLNSHDLDEVQKICSKIAILNKGTIQAYDKVENLRNKFSNPVFEITLNDVANAKNAFDLLQSLDYVSDCKLDGSRITATLNEENYSNILNELVSNGIKVEEAKKLAKSLEDIYLDVVKEESS</sequence>
<dbReference type="Proteomes" id="UP000315423">
    <property type="component" value="Unassembled WGS sequence"/>
</dbReference>
<dbReference type="EMBL" id="QYBA01000181">
    <property type="protein sequence ID" value="TKY91516.1"/>
    <property type="molecule type" value="Genomic_DNA"/>
</dbReference>
<protein>
    <submittedName>
        <fullName evidence="1">ABC transporter ATP-binding protein</fullName>
    </submittedName>
</protein>
<gene>
    <name evidence="1" type="ORF">C5S46_05405</name>
</gene>
<comment type="caution">
    <text evidence="1">The sequence shown here is derived from an EMBL/GenBank/DDBJ whole genome shotgun (WGS) entry which is preliminary data.</text>
</comment>